<dbReference type="EMBL" id="ML736164">
    <property type="protein sequence ID" value="KAE8382220.1"/>
    <property type="molecule type" value="Genomic_DNA"/>
</dbReference>
<evidence type="ECO:0000313" key="1">
    <source>
        <dbReference type="EMBL" id="KAE8382220.1"/>
    </source>
</evidence>
<dbReference type="AlphaFoldDB" id="A0A5N7BKE5"/>
<proteinExistence type="predicted"/>
<keyword evidence="2" id="KW-1185">Reference proteome</keyword>
<protein>
    <submittedName>
        <fullName evidence="1">Uncharacterized protein</fullName>
    </submittedName>
</protein>
<gene>
    <name evidence="1" type="ORF">BDV26DRAFT_29207</name>
</gene>
<evidence type="ECO:0000313" key="2">
    <source>
        <dbReference type="Proteomes" id="UP000326198"/>
    </source>
</evidence>
<accession>A0A5N7BKE5</accession>
<reference evidence="1 2" key="1">
    <citation type="submission" date="2019-04" db="EMBL/GenBank/DDBJ databases">
        <title>Friends and foes A comparative genomics studyof 23 Aspergillus species from section Flavi.</title>
        <authorList>
            <consortium name="DOE Joint Genome Institute"/>
            <person name="Kjaerbolling I."/>
            <person name="Vesth T."/>
            <person name="Frisvad J.C."/>
            <person name="Nybo J.L."/>
            <person name="Theobald S."/>
            <person name="Kildgaard S."/>
            <person name="Isbrandt T."/>
            <person name="Kuo A."/>
            <person name="Sato A."/>
            <person name="Lyhne E.K."/>
            <person name="Kogle M.E."/>
            <person name="Wiebenga A."/>
            <person name="Kun R.S."/>
            <person name="Lubbers R.J."/>
            <person name="Makela M.R."/>
            <person name="Barry K."/>
            <person name="Chovatia M."/>
            <person name="Clum A."/>
            <person name="Daum C."/>
            <person name="Haridas S."/>
            <person name="He G."/>
            <person name="LaButti K."/>
            <person name="Lipzen A."/>
            <person name="Mondo S."/>
            <person name="Riley R."/>
            <person name="Salamov A."/>
            <person name="Simmons B.A."/>
            <person name="Magnuson J.K."/>
            <person name="Henrissat B."/>
            <person name="Mortensen U.H."/>
            <person name="Larsen T.O."/>
            <person name="Devries R.P."/>
            <person name="Grigoriev I.V."/>
            <person name="Machida M."/>
            <person name="Baker S.E."/>
            <person name="Andersen M.R."/>
        </authorList>
    </citation>
    <scope>NUCLEOTIDE SEQUENCE [LARGE SCALE GENOMIC DNA]</scope>
    <source>
        <strain evidence="1 2">IBT 29228</strain>
    </source>
</reference>
<name>A0A5N7BKE5_9EURO</name>
<dbReference type="Proteomes" id="UP000326198">
    <property type="component" value="Unassembled WGS sequence"/>
</dbReference>
<organism evidence="1 2">
    <name type="scientific">Aspergillus bertholletiae</name>
    <dbReference type="NCBI Taxonomy" id="1226010"/>
    <lineage>
        <taxon>Eukaryota</taxon>
        <taxon>Fungi</taxon>
        <taxon>Dikarya</taxon>
        <taxon>Ascomycota</taxon>
        <taxon>Pezizomycotina</taxon>
        <taxon>Eurotiomycetes</taxon>
        <taxon>Eurotiomycetidae</taxon>
        <taxon>Eurotiales</taxon>
        <taxon>Aspergillaceae</taxon>
        <taxon>Aspergillus</taxon>
        <taxon>Aspergillus subgen. Circumdati</taxon>
    </lineage>
</organism>
<sequence length="113" mass="13174">MRGANLPHRRKGGHDLPFQLCWTTTTCLIEQNVIFGKRGRLKPEPGLFRDCRRPVYFFFFPFRSVLICLVCSRNLITCGEYFILLCTATTYVCNALPRTLAVSNRVPWHCRYI</sequence>